<dbReference type="NCBIfam" id="NF001033">
    <property type="entry name" value="PRK00114.1"/>
    <property type="match status" value="1"/>
</dbReference>
<dbReference type="SUPFAM" id="SSF118352">
    <property type="entry name" value="HSP33 redox switch-like"/>
    <property type="match status" value="1"/>
</dbReference>
<dbReference type="InterPro" id="IPR016153">
    <property type="entry name" value="Heat_shock_Hsp33_N"/>
</dbReference>
<dbReference type="GO" id="GO:0044183">
    <property type="term" value="F:protein folding chaperone"/>
    <property type="evidence" value="ECO:0007669"/>
    <property type="project" value="TreeGrafter"/>
</dbReference>
<comment type="function">
    <text evidence="6">Redox regulated molecular chaperone. Protects both thermally unfolding and oxidatively damaged proteins from irreversible aggregation. Plays an important role in the bacterial defense system toward oxidative stress.</text>
</comment>
<evidence type="ECO:0000313" key="8">
    <source>
        <dbReference type="Proteomes" id="UP000092952"/>
    </source>
</evidence>
<dbReference type="Proteomes" id="UP000092952">
    <property type="component" value="Chromosome"/>
</dbReference>
<proteinExistence type="inferred from homology"/>
<evidence type="ECO:0000256" key="6">
    <source>
        <dbReference type="HAMAP-Rule" id="MF_00117"/>
    </source>
</evidence>
<dbReference type="GO" id="GO:0005737">
    <property type="term" value="C:cytoplasm"/>
    <property type="evidence" value="ECO:0007669"/>
    <property type="project" value="UniProtKB-SubCell"/>
</dbReference>
<keyword evidence="5 6" id="KW-0676">Redox-active center</keyword>
<organism evidence="7 8">
    <name type="scientific">Immundisolibacter cernigliae</name>
    <dbReference type="NCBI Taxonomy" id="1810504"/>
    <lineage>
        <taxon>Bacteria</taxon>
        <taxon>Pseudomonadati</taxon>
        <taxon>Pseudomonadota</taxon>
        <taxon>Gammaproteobacteria</taxon>
        <taxon>Immundisolibacterales</taxon>
        <taxon>Immundisolibacteraceae</taxon>
        <taxon>Immundisolibacter</taxon>
    </lineage>
</organism>
<accession>A0A1B1YSE9</accession>
<feature type="disulfide bond" description="Redox-active" evidence="6">
    <location>
        <begin position="260"/>
        <end position="263"/>
    </location>
</feature>
<dbReference type="EMBL" id="CP014671">
    <property type="protein sequence ID" value="ANX03655.1"/>
    <property type="molecule type" value="Genomic_DNA"/>
</dbReference>
<dbReference type="KEGG" id="gbi:PG2T_05245"/>
<dbReference type="SUPFAM" id="SSF64397">
    <property type="entry name" value="Hsp33 domain"/>
    <property type="match status" value="1"/>
</dbReference>
<evidence type="ECO:0000256" key="4">
    <source>
        <dbReference type="ARBA" id="ARBA00023186"/>
    </source>
</evidence>
<evidence type="ECO:0000256" key="1">
    <source>
        <dbReference type="ARBA" id="ARBA00022490"/>
    </source>
</evidence>
<dbReference type="AlphaFoldDB" id="A0A1B1YSE9"/>
<dbReference type="PIRSF" id="PIRSF005261">
    <property type="entry name" value="Heat_shock_Hsp33"/>
    <property type="match status" value="1"/>
</dbReference>
<dbReference type="Pfam" id="PF01430">
    <property type="entry name" value="HSP33"/>
    <property type="match status" value="1"/>
</dbReference>
<dbReference type="PANTHER" id="PTHR30111:SF1">
    <property type="entry name" value="33 KDA CHAPERONIN"/>
    <property type="match status" value="1"/>
</dbReference>
<dbReference type="RefSeq" id="WP_068803205.1">
    <property type="nucleotide sequence ID" value="NZ_CP014671.1"/>
</dbReference>
<keyword evidence="8" id="KW-1185">Reference proteome</keyword>
<evidence type="ECO:0000313" key="7">
    <source>
        <dbReference type="EMBL" id="ANX03655.1"/>
    </source>
</evidence>
<dbReference type="InterPro" id="IPR016154">
    <property type="entry name" value="Heat_shock_Hsp33_C"/>
</dbReference>
<dbReference type="InParanoid" id="A0A1B1YSE9"/>
<sequence length="287" mass="30968">MSSDTLHRFTFAQAPVRGLLVQLETTWQDVLSRHHYPPAVRDLLGQLLVGAALLGSNLKAAGQVIVELRGAGPLRLLVADNRTGSTVRALARWEEPLHDTDWHALLGDGRLVITLDARGDGRRYQGIVELAAGGLAATLEGYFASSDQLPGCIVLAADQTRAAGLLLQRLPGSAGPDDAAQWDHVAALAGTTRPQELLHLEPTRLLGRLFGDQDLHLLASQSMRFGCSCSVPRVEATLLALGRAEIESLLAERGGIDVDCEFCNQHYHYDRAAVERLLDDMGSGPLH</sequence>
<protein>
    <recommendedName>
        <fullName evidence="6">33 kDa chaperonin</fullName>
    </recommendedName>
    <alternativeName>
        <fullName evidence="6">Heat shock protein 33 homolog</fullName>
        <shortName evidence="6">HSP33</shortName>
    </alternativeName>
</protein>
<feature type="disulfide bond" description="Redox-active" evidence="6">
    <location>
        <begin position="227"/>
        <end position="229"/>
    </location>
</feature>
<dbReference type="OrthoDB" id="9793753at2"/>
<dbReference type="PANTHER" id="PTHR30111">
    <property type="entry name" value="33 KDA CHAPERONIN"/>
    <property type="match status" value="1"/>
</dbReference>
<keyword evidence="2 6" id="KW-0862">Zinc</keyword>
<dbReference type="Gene3D" id="3.55.30.10">
    <property type="entry name" value="Hsp33 domain"/>
    <property type="match status" value="1"/>
</dbReference>
<dbReference type="GO" id="GO:0051082">
    <property type="term" value="F:unfolded protein binding"/>
    <property type="evidence" value="ECO:0007669"/>
    <property type="project" value="UniProtKB-UniRule"/>
</dbReference>
<dbReference type="GO" id="GO:0042026">
    <property type="term" value="P:protein refolding"/>
    <property type="evidence" value="ECO:0007669"/>
    <property type="project" value="TreeGrafter"/>
</dbReference>
<dbReference type="HAMAP" id="MF_00117">
    <property type="entry name" value="HslO"/>
    <property type="match status" value="1"/>
</dbReference>
<comment type="PTM">
    <text evidence="6">Under oxidizing conditions two disulfide bonds are formed involving the reactive cysteines. Under reducing conditions zinc is bound to the reactive cysteines and the protein is inactive.</text>
</comment>
<gene>
    <name evidence="6" type="primary">hslO</name>
    <name evidence="7" type="ORF">PG2T_05245</name>
</gene>
<dbReference type="FunCoup" id="A0A1B1YSE9">
    <property type="interactions" value="283"/>
</dbReference>
<reference evidence="8" key="1">
    <citation type="submission" date="2016-03" db="EMBL/GenBank/DDBJ databases">
        <title>Complete genome sequence of Solimmundus cernigliae, representing a novel lineage of polycyclic aromatic hydrocarbon degraders within the Gammaproteobacteria.</title>
        <authorList>
            <person name="Singleton D.R."/>
            <person name="Dickey A.N."/>
            <person name="Scholl E.H."/>
            <person name="Wright F.A."/>
            <person name="Aitken M.D."/>
        </authorList>
    </citation>
    <scope>NUCLEOTIDE SEQUENCE [LARGE SCALE GENOMIC DNA]</scope>
    <source>
        <strain evidence="8">TR3.2</strain>
    </source>
</reference>
<keyword evidence="4 6" id="KW-0143">Chaperone</keyword>
<evidence type="ECO:0000256" key="3">
    <source>
        <dbReference type="ARBA" id="ARBA00023157"/>
    </source>
</evidence>
<comment type="similarity">
    <text evidence="6">Belongs to the HSP33 family.</text>
</comment>
<name>A0A1B1YSE9_9GAMM</name>
<keyword evidence="1 6" id="KW-0963">Cytoplasm</keyword>
<evidence type="ECO:0000256" key="2">
    <source>
        <dbReference type="ARBA" id="ARBA00022833"/>
    </source>
</evidence>
<evidence type="ECO:0000256" key="5">
    <source>
        <dbReference type="ARBA" id="ARBA00023284"/>
    </source>
</evidence>
<dbReference type="CDD" id="cd00498">
    <property type="entry name" value="Hsp33"/>
    <property type="match status" value="1"/>
</dbReference>
<comment type="subcellular location">
    <subcellularLocation>
        <location evidence="6">Cytoplasm</location>
    </subcellularLocation>
</comment>
<dbReference type="InterPro" id="IPR000397">
    <property type="entry name" value="Heat_shock_Hsp33"/>
</dbReference>
<dbReference type="Gene3D" id="3.90.1280.10">
    <property type="entry name" value="HSP33 redox switch-like"/>
    <property type="match status" value="1"/>
</dbReference>
<keyword evidence="3 6" id="KW-1015">Disulfide bond</keyword>
<dbReference type="STRING" id="1810504.PG2T_05245"/>